<evidence type="ECO:0000313" key="5">
    <source>
        <dbReference type="Proteomes" id="UP000267081"/>
    </source>
</evidence>
<dbReference type="AlphaFoldDB" id="A0A3R9DZN2"/>
<dbReference type="Gene3D" id="3.40.50.300">
    <property type="entry name" value="P-loop containing nucleotide triphosphate hydrolases"/>
    <property type="match status" value="1"/>
</dbReference>
<dbReference type="PANTHER" id="PTHR16305">
    <property type="entry name" value="TESTICULAR SOLUBLE ADENYLYL CYCLASE"/>
    <property type="match status" value="1"/>
</dbReference>
<dbReference type="PROSITE" id="PS50043">
    <property type="entry name" value="HTH_LUXR_2"/>
    <property type="match status" value="1"/>
</dbReference>
<dbReference type="GO" id="GO:0004016">
    <property type="term" value="F:adenylate cyclase activity"/>
    <property type="evidence" value="ECO:0007669"/>
    <property type="project" value="TreeGrafter"/>
</dbReference>
<dbReference type="OrthoDB" id="3656034at2"/>
<dbReference type="SMART" id="SM00421">
    <property type="entry name" value="HTH_LUXR"/>
    <property type="match status" value="1"/>
</dbReference>
<dbReference type="InterPro" id="IPR016032">
    <property type="entry name" value="Sig_transdc_resp-reg_C-effctor"/>
</dbReference>
<dbReference type="GO" id="GO:0006355">
    <property type="term" value="P:regulation of DNA-templated transcription"/>
    <property type="evidence" value="ECO:0007669"/>
    <property type="project" value="InterPro"/>
</dbReference>
<dbReference type="Gene3D" id="1.10.10.10">
    <property type="entry name" value="Winged helix-like DNA-binding domain superfamily/Winged helix DNA-binding domain"/>
    <property type="match status" value="1"/>
</dbReference>
<keyword evidence="1" id="KW-0547">Nucleotide-binding</keyword>
<dbReference type="PRINTS" id="PR00038">
    <property type="entry name" value="HTHLUXR"/>
</dbReference>
<comment type="caution">
    <text evidence="4">The sequence shown here is derived from an EMBL/GenBank/DDBJ whole genome shotgun (WGS) entry which is preliminary data.</text>
</comment>
<accession>A0A3R9DZN2</accession>
<organism evidence="4 5">
    <name type="scientific">Amycolatopsis eburnea</name>
    <dbReference type="NCBI Taxonomy" id="2267691"/>
    <lineage>
        <taxon>Bacteria</taxon>
        <taxon>Bacillati</taxon>
        <taxon>Actinomycetota</taxon>
        <taxon>Actinomycetes</taxon>
        <taxon>Pseudonocardiales</taxon>
        <taxon>Pseudonocardiaceae</taxon>
        <taxon>Amycolatopsis</taxon>
    </lineage>
</organism>
<keyword evidence="5" id="KW-1185">Reference proteome</keyword>
<dbReference type="PANTHER" id="PTHR16305:SF35">
    <property type="entry name" value="TRANSCRIPTIONAL ACTIVATOR DOMAIN"/>
    <property type="match status" value="1"/>
</dbReference>
<sequence>MPGRGPALIGRHGERATLDRLLADARAGRGQVLVLRGEAGIGKTALLEYARAQAPGFRVARAVGVESEQVMAYAGLHQLCAPYLDRLDRLPEPQREALATAFGLSSGARPTRFLVGLAVLTLLADVAEEQPLLCLVDDVQWLDRMSGVVLAFVARRLLAERIAVVFALRETGREPDPDLAGLPELPIGGLDEAESEALLASVLTGPMDGRVRDRIVAETHGNPLALLELPRAWTAAELADGFGAPGALPLAGRIEQSFVRQLEPLPADTRRLLLIAAAEPLGDATLLWAAAGRLGLGADPATAAEATGLIEFGRRIRFRHPLVRSAVYRTATAQDRQDVHRALAEVTDPDVDPDRRAWHRGQATVSPDEDVAADLEGSAGRARARGGLVAAAAFFEHAALLTPDPARRARRELAAAAVKRDAGALEAALGLLDAVAAGPPDAERAAEAEHLRGRIAFDRGRGDAARLLVRAAERLAPLDPARARETYLEALAAALWTGGDLTAVAEAGRAAPPAPVPPRAVDLVLDALATRFTDGYEAAAPLLAPALAAVRALDPAAEDPGLRWLLGDRAGGVLAVEAADFAAARELAGRQVRLARDAGAFLQLQSALNFLAVTELLAGELTAATASAEEDRALADATGNASVGYAAALLAAFRGQELPGEDAARGQLHLAHLAGYGRAVLYNGLGRHDLALDAARRVFDDDVAGFPGLATAELAEAASRTGDEALLRAAAARSAERAPAAGTAEALGVDARVRALASTGPDADRLFRESIACLEPTGLRVDLARSHLLYGEWLRREGRRVDARAQLHTAHELLSAMGLTAFADRARRELLATGETARKRVAETTGELTAQEFQIARLAAEGFSNPEIGTRLFLSPRTVEWHLRKIFTKLGISSRRQLRDAALVTA</sequence>
<dbReference type="Pfam" id="PF00196">
    <property type="entry name" value="GerE"/>
    <property type="match status" value="1"/>
</dbReference>
<dbReference type="SUPFAM" id="SSF52540">
    <property type="entry name" value="P-loop containing nucleoside triphosphate hydrolases"/>
    <property type="match status" value="1"/>
</dbReference>
<gene>
    <name evidence="4" type="ORF">EIY87_34230</name>
</gene>
<dbReference type="InterPro" id="IPR041664">
    <property type="entry name" value="AAA_16"/>
</dbReference>
<dbReference type="Proteomes" id="UP000267081">
    <property type="component" value="Unassembled WGS sequence"/>
</dbReference>
<dbReference type="CDD" id="cd06170">
    <property type="entry name" value="LuxR_C_like"/>
    <property type="match status" value="1"/>
</dbReference>
<name>A0A3R9DZN2_9PSEU</name>
<dbReference type="GO" id="GO:0005737">
    <property type="term" value="C:cytoplasm"/>
    <property type="evidence" value="ECO:0007669"/>
    <property type="project" value="TreeGrafter"/>
</dbReference>
<dbReference type="GO" id="GO:0005524">
    <property type="term" value="F:ATP binding"/>
    <property type="evidence" value="ECO:0007669"/>
    <property type="project" value="UniProtKB-KW"/>
</dbReference>
<dbReference type="InterPro" id="IPR000792">
    <property type="entry name" value="Tscrpt_reg_LuxR_C"/>
</dbReference>
<feature type="domain" description="HTH luxR-type" evidence="3">
    <location>
        <begin position="841"/>
        <end position="906"/>
    </location>
</feature>
<reference evidence="4 5" key="1">
    <citation type="submission" date="2018-12" db="EMBL/GenBank/DDBJ databases">
        <title>Amycolatopsis eburnea sp. nov. actinomycete associate with arbuscular mycorrhiza fungal spore.</title>
        <authorList>
            <person name="Lumyong S."/>
            <person name="Chaiya L."/>
        </authorList>
    </citation>
    <scope>NUCLEOTIDE SEQUENCE [LARGE SCALE GENOMIC DNA]</scope>
    <source>
        <strain evidence="4 5">GLM-1</strain>
    </source>
</reference>
<dbReference type="Pfam" id="PF13191">
    <property type="entry name" value="AAA_16"/>
    <property type="match status" value="1"/>
</dbReference>
<dbReference type="GO" id="GO:0003677">
    <property type="term" value="F:DNA binding"/>
    <property type="evidence" value="ECO:0007669"/>
    <property type="project" value="InterPro"/>
</dbReference>
<evidence type="ECO:0000313" key="4">
    <source>
        <dbReference type="EMBL" id="RSD11812.1"/>
    </source>
</evidence>
<evidence type="ECO:0000259" key="3">
    <source>
        <dbReference type="PROSITE" id="PS50043"/>
    </source>
</evidence>
<evidence type="ECO:0000256" key="1">
    <source>
        <dbReference type="ARBA" id="ARBA00022741"/>
    </source>
</evidence>
<dbReference type="EMBL" id="RSEC01000059">
    <property type="protein sequence ID" value="RSD11812.1"/>
    <property type="molecule type" value="Genomic_DNA"/>
</dbReference>
<protein>
    <submittedName>
        <fullName evidence="4">LuxR family transcriptional regulator</fullName>
    </submittedName>
</protein>
<proteinExistence type="predicted"/>
<dbReference type="SUPFAM" id="SSF46894">
    <property type="entry name" value="C-terminal effector domain of the bipartite response regulators"/>
    <property type="match status" value="1"/>
</dbReference>
<evidence type="ECO:0000256" key="2">
    <source>
        <dbReference type="ARBA" id="ARBA00022840"/>
    </source>
</evidence>
<keyword evidence="2" id="KW-0067">ATP-binding</keyword>
<dbReference type="InterPro" id="IPR036388">
    <property type="entry name" value="WH-like_DNA-bd_sf"/>
</dbReference>
<dbReference type="RefSeq" id="WP_125314037.1">
    <property type="nucleotide sequence ID" value="NZ_RSEC01000059.1"/>
</dbReference>
<dbReference type="InterPro" id="IPR027417">
    <property type="entry name" value="P-loop_NTPase"/>
</dbReference>